<dbReference type="AlphaFoldDB" id="A0A937FFG0"/>
<evidence type="ECO:0000313" key="2">
    <source>
        <dbReference type="Proteomes" id="UP000623681"/>
    </source>
</evidence>
<organism evidence="1 2">
    <name type="scientific">Clostridium paridis</name>
    <dbReference type="NCBI Taxonomy" id="2803863"/>
    <lineage>
        <taxon>Bacteria</taxon>
        <taxon>Bacillati</taxon>
        <taxon>Bacillota</taxon>
        <taxon>Clostridia</taxon>
        <taxon>Eubacteriales</taxon>
        <taxon>Clostridiaceae</taxon>
        <taxon>Clostridium</taxon>
    </lineage>
</organism>
<comment type="caution">
    <text evidence="1">The sequence shown here is derived from an EMBL/GenBank/DDBJ whole genome shotgun (WGS) entry which is preliminary data.</text>
</comment>
<dbReference type="Pfam" id="PF14022">
    <property type="entry name" value="DUF4238"/>
    <property type="match status" value="1"/>
</dbReference>
<dbReference type="InterPro" id="IPR025332">
    <property type="entry name" value="DUF4238"/>
</dbReference>
<sequence length="241" mass="28545">MTTRKQHYVPQFYLKRFEDNTGRLTVENIHTNNYSKMLTRNVCFEKDMYEIKDDNGKKYKENYLEKMFSNFQSYISYNFDKLICRIQEYKNIKDFRLTGEEDTIIALFITLQLIRHPTFKRFVYQSLDNSNIANVSEMEKGLFYVMLNFTDETFEEVMIDIFPDIEPAKLPKGNKNLLSEICSYLVSNCYFSLVVPKSEDTCFLTSDNIIVKSPSRDIKYYFPLTKKIGVIVCEFSELSHS</sequence>
<name>A0A937FFG0_9CLOT</name>
<keyword evidence="2" id="KW-1185">Reference proteome</keyword>
<evidence type="ECO:0000313" key="1">
    <source>
        <dbReference type="EMBL" id="MBL4930907.1"/>
    </source>
</evidence>
<accession>A0A937FFG0</accession>
<reference evidence="1" key="1">
    <citation type="submission" date="2021-01" db="EMBL/GenBank/DDBJ databases">
        <title>Genome public.</title>
        <authorList>
            <person name="Liu C."/>
            <person name="Sun Q."/>
        </authorList>
    </citation>
    <scope>NUCLEOTIDE SEQUENCE</scope>
    <source>
        <strain evidence="1">YIM B02565</strain>
    </source>
</reference>
<dbReference type="Proteomes" id="UP000623681">
    <property type="component" value="Unassembled WGS sequence"/>
</dbReference>
<protein>
    <submittedName>
        <fullName evidence="1">DUF4238 domain-containing protein</fullName>
    </submittedName>
</protein>
<gene>
    <name evidence="1" type="ORF">JK634_03750</name>
</gene>
<proteinExistence type="predicted"/>
<dbReference type="RefSeq" id="WP_202766288.1">
    <property type="nucleotide sequence ID" value="NZ_JAESWA010000017.1"/>
</dbReference>
<dbReference type="EMBL" id="JAESWA010000017">
    <property type="protein sequence ID" value="MBL4930907.1"/>
    <property type="molecule type" value="Genomic_DNA"/>
</dbReference>